<keyword evidence="2 5" id="KW-0812">Transmembrane</keyword>
<proteinExistence type="predicted"/>
<dbReference type="Proteomes" id="UP000720189">
    <property type="component" value="Unassembled WGS sequence"/>
</dbReference>
<reference evidence="6" key="1">
    <citation type="journal article" date="2021" name="Nat. Commun.">
        <title>Genetic determinants of endophytism in the Arabidopsis root mycobiome.</title>
        <authorList>
            <person name="Mesny F."/>
            <person name="Miyauchi S."/>
            <person name="Thiergart T."/>
            <person name="Pickel B."/>
            <person name="Atanasova L."/>
            <person name="Karlsson M."/>
            <person name="Huettel B."/>
            <person name="Barry K.W."/>
            <person name="Haridas S."/>
            <person name="Chen C."/>
            <person name="Bauer D."/>
            <person name="Andreopoulos W."/>
            <person name="Pangilinan J."/>
            <person name="LaButti K."/>
            <person name="Riley R."/>
            <person name="Lipzen A."/>
            <person name="Clum A."/>
            <person name="Drula E."/>
            <person name="Henrissat B."/>
            <person name="Kohler A."/>
            <person name="Grigoriev I.V."/>
            <person name="Martin F.M."/>
            <person name="Hacquard S."/>
        </authorList>
    </citation>
    <scope>NUCLEOTIDE SEQUENCE</scope>
    <source>
        <strain evidence="6">MPI-CAGE-AT-0023</strain>
    </source>
</reference>
<comment type="subcellular location">
    <subcellularLocation>
        <location evidence="1">Membrane</location>
        <topology evidence="1">Multi-pass membrane protein</topology>
    </subcellularLocation>
</comment>
<dbReference type="GeneID" id="70220975"/>
<organism evidence="6 7">
    <name type="scientific">Fusarium redolens</name>
    <dbReference type="NCBI Taxonomy" id="48865"/>
    <lineage>
        <taxon>Eukaryota</taxon>
        <taxon>Fungi</taxon>
        <taxon>Dikarya</taxon>
        <taxon>Ascomycota</taxon>
        <taxon>Pezizomycotina</taxon>
        <taxon>Sordariomycetes</taxon>
        <taxon>Hypocreomycetidae</taxon>
        <taxon>Hypocreales</taxon>
        <taxon>Nectriaceae</taxon>
        <taxon>Fusarium</taxon>
        <taxon>Fusarium redolens species complex</taxon>
    </lineage>
</organism>
<evidence type="ECO:0000256" key="1">
    <source>
        <dbReference type="ARBA" id="ARBA00004141"/>
    </source>
</evidence>
<dbReference type="PANTHER" id="PTHR11040">
    <property type="entry name" value="ZINC/IRON TRANSPORTER"/>
    <property type="match status" value="1"/>
</dbReference>
<feature type="transmembrane region" description="Helical" evidence="5">
    <location>
        <begin position="124"/>
        <end position="145"/>
    </location>
</feature>
<dbReference type="GO" id="GO:0071578">
    <property type="term" value="P:zinc ion import across plasma membrane"/>
    <property type="evidence" value="ECO:0007669"/>
    <property type="project" value="TreeGrafter"/>
</dbReference>
<sequence length="245" mass="26902">MLNKAVEAEPSYHHQAVNMTMAIFSRRESNQFTITINCDAGNEYDGPMGLRVSAICFFGPFMGCLIPLFLSKQTLFKVPKIFFFVIKYVGSGVIIATAFIHILAPSIAALYSPFLDPDSVITQYPWAEGICLITVFAMFFVELCAPHHRPSGIDKDRDYHTGAGEISALDSVEGTNRDVEAEVGTTESNSADLDKSNELAAQLSTLFIPEFGIIFHSILIGIMLAVAGEEFIVLYVVLVAYLSKL</sequence>
<dbReference type="EMBL" id="JAGMUX010000046">
    <property type="protein sequence ID" value="KAH7202888.1"/>
    <property type="molecule type" value="Genomic_DNA"/>
</dbReference>
<evidence type="ECO:0000256" key="3">
    <source>
        <dbReference type="ARBA" id="ARBA00022989"/>
    </source>
</evidence>
<comment type="caution">
    <text evidence="6">The sequence shown here is derived from an EMBL/GenBank/DDBJ whole genome shotgun (WGS) entry which is preliminary data.</text>
</comment>
<dbReference type="Pfam" id="PF02535">
    <property type="entry name" value="Zip"/>
    <property type="match status" value="1"/>
</dbReference>
<keyword evidence="3 5" id="KW-1133">Transmembrane helix</keyword>
<evidence type="ECO:0000256" key="4">
    <source>
        <dbReference type="ARBA" id="ARBA00023136"/>
    </source>
</evidence>
<feature type="transmembrane region" description="Helical" evidence="5">
    <location>
        <begin position="52"/>
        <end position="70"/>
    </location>
</feature>
<evidence type="ECO:0000313" key="7">
    <source>
        <dbReference type="Proteomes" id="UP000720189"/>
    </source>
</evidence>
<evidence type="ECO:0000256" key="5">
    <source>
        <dbReference type="SAM" id="Phobius"/>
    </source>
</evidence>
<dbReference type="AlphaFoldDB" id="A0A9P9FV41"/>
<dbReference type="OrthoDB" id="448280at2759"/>
<accession>A0A9P9FV41</accession>
<name>A0A9P9FV41_FUSRE</name>
<dbReference type="GO" id="GO:0005886">
    <property type="term" value="C:plasma membrane"/>
    <property type="evidence" value="ECO:0007669"/>
    <property type="project" value="TreeGrafter"/>
</dbReference>
<gene>
    <name evidence="6" type="ORF">BKA55DRAFT_547422</name>
</gene>
<dbReference type="PANTHER" id="PTHR11040:SF69">
    <property type="entry name" value="ZINC-REGULATED TRANSPORTER 2"/>
    <property type="match status" value="1"/>
</dbReference>
<feature type="transmembrane region" description="Helical" evidence="5">
    <location>
        <begin position="213"/>
        <end position="242"/>
    </location>
</feature>
<dbReference type="InterPro" id="IPR003689">
    <property type="entry name" value="ZIP"/>
</dbReference>
<evidence type="ECO:0000256" key="2">
    <source>
        <dbReference type="ARBA" id="ARBA00022692"/>
    </source>
</evidence>
<dbReference type="RefSeq" id="XP_046040700.1">
    <property type="nucleotide sequence ID" value="XM_046191021.1"/>
</dbReference>
<keyword evidence="4 5" id="KW-0472">Membrane</keyword>
<keyword evidence="7" id="KW-1185">Reference proteome</keyword>
<dbReference type="GO" id="GO:0000007">
    <property type="term" value="F:low-affinity zinc ion transmembrane transporter activity"/>
    <property type="evidence" value="ECO:0007669"/>
    <property type="project" value="TreeGrafter"/>
</dbReference>
<protein>
    <submittedName>
        <fullName evidence="6">ZIP zinc transporter-domain-containing protein</fullName>
    </submittedName>
</protein>
<feature type="transmembrane region" description="Helical" evidence="5">
    <location>
        <begin position="82"/>
        <end position="104"/>
    </location>
</feature>
<evidence type="ECO:0000313" key="6">
    <source>
        <dbReference type="EMBL" id="KAH7202888.1"/>
    </source>
</evidence>